<comment type="similarity">
    <text evidence="1">Belongs to the peptidase C48 family.</text>
</comment>
<dbReference type="AlphaFoldDB" id="A0A0V0R506"/>
<dbReference type="Pfam" id="PF02902">
    <property type="entry name" value="Peptidase_C48"/>
    <property type="match status" value="1"/>
</dbReference>
<accession>A0A0V0R506</accession>
<evidence type="ECO:0000256" key="1">
    <source>
        <dbReference type="ARBA" id="ARBA00005234"/>
    </source>
</evidence>
<evidence type="ECO:0000259" key="7">
    <source>
        <dbReference type="PROSITE" id="PS50600"/>
    </source>
</evidence>
<dbReference type="Proteomes" id="UP000054937">
    <property type="component" value="Unassembled WGS sequence"/>
</dbReference>
<comment type="caution">
    <text evidence="8">The sequence shown here is derived from an EMBL/GenBank/DDBJ whole genome shotgun (WGS) entry which is preliminary data.</text>
</comment>
<dbReference type="SUPFAM" id="SSF54001">
    <property type="entry name" value="Cysteine proteinases"/>
    <property type="match status" value="1"/>
</dbReference>
<dbReference type="InParanoid" id="A0A0V0R506"/>
<dbReference type="GO" id="GO:0016926">
    <property type="term" value="P:protein desumoylation"/>
    <property type="evidence" value="ECO:0007669"/>
    <property type="project" value="TreeGrafter"/>
</dbReference>
<dbReference type="PROSITE" id="PS50600">
    <property type="entry name" value="ULP_PROTEASE"/>
    <property type="match status" value="1"/>
</dbReference>
<evidence type="ECO:0000256" key="6">
    <source>
        <dbReference type="SAM" id="MobiDB-lite"/>
    </source>
</evidence>
<feature type="compositionally biased region" description="Basic and acidic residues" evidence="6">
    <location>
        <begin position="141"/>
        <end position="171"/>
    </location>
</feature>
<feature type="coiled-coil region" evidence="5">
    <location>
        <begin position="6"/>
        <end position="33"/>
    </location>
</feature>
<keyword evidence="4" id="KW-0788">Thiol protease</keyword>
<keyword evidence="2" id="KW-0645">Protease</keyword>
<keyword evidence="5" id="KW-0175">Coiled coil</keyword>
<dbReference type="InterPro" id="IPR003653">
    <property type="entry name" value="Peptidase_C48_C"/>
</dbReference>
<gene>
    <name evidence="8" type="ORF">PPERSA_05986</name>
</gene>
<reference evidence="8 9" key="1">
    <citation type="journal article" date="2015" name="Sci. Rep.">
        <title>Genome of the facultative scuticociliatosis pathogen Pseudocohnilembus persalinus provides insight into its virulence through horizontal gene transfer.</title>
        <authorList>
            <person name="Xiong J."/>
            <person name="Wang G."/>
            <person name="Cheng J."/>
            <person name="Tian M."/>
            <person name="Pan X."/>
            <person name="Warren A."/>
            <person name="Jiang C."/>
            <person name="Yuan D."/>
            <person name="Miao W."/>
        </authorList>
    </citation>
    <scope>NUCLEOTIDE SEQUENCE [LARGE SCALE GENOMIC DNA]</scope>
    <source>
        <strain evidence="8">36N120E</strain>
    </source>
</reference>
<feature type="domain" description="Ubiquitin-like protease family profile" evidence="7">
    <location>
        <begin position="222"/>
        <end position="431"/>
    </location>
</feature>
<keyword evidence="9" id="KW-1185">Reference proteome</keyword>
<evidence type="ECO:0000256" key="3">
    <source>
        <dbReference type="ARBA" id="ARBA00022801"/>
    </source>
</evidence>
<feature type="region of interest" description="Disordered" evidence="6">
    <location>
        <begin position="55"/>
        <end position="109"/>
    </location>
</feature>
<evidence type="ECO:0000313" key="8">
    <source>
        <dbReference type="EMBL" id="KRX09317.1"/>
    </source>
</evidence>
<evidence type="ECO:0000256" key="2">
    <source>
        <dbReference type="ARBA" id="ARBA00022670"/>
    </source>
</evidence>
<evidence type="ECO:0000256" key="5">
    <source>
        <dbReference type="SAM" id="Coils"/>
    </source>
</evidence>
<sequence>MKYPVLQSSGEILDKIKQQKQQLQQEKYLKDQQILQEHLIAFNKLQQEYDKKISNQKQNNQYNHTNKQNSGKKTFTQKQNNNQGLQFKKHSIKQNDQNLSQKDDKPEPEIIFTKKIQKQQNKQKINNQDIQEITFEKKVDYDNNKSNDNDKQEQDLNKDELKFEKNKKPYLDKNNSQNIKSLEKQNRKNKLKNQLMYPKLDQEDFKIARFYLNEAKDEFLFKNVNEKALFSVQKLKSLKGELNDLVINEYIRLLNNVIQETNNTNISLNIFNTYFYTLIPNKIFSIQLFLEQRQCDQQENLLEWQKIQQIIGKKQNMFPNKYDKEQKCIWFIPMYIGVGIDMHWVFAEINLKTQVITYYDSLNSQDIPQEKQLQDAKQKLKKILYFLNFFYMYFIKAQKNPIFKIEIGKTILQEDGSLTCGLIMLQGLKMRIFNQQIEQTFKFDDRYIQKVIMTEFYKEQIIVNQENTDE</sequence>
<proteinExistence type="inferred from homology"/>
<dbReference type="InterPro" id="IPR038765">
    <property type="entry name" value="Papain-like_cys_pep_sf"/>
</dbReference>
<dbReference type="EMBL" id="LDAU01000053">
    <property type="protein sequence ID" value="KRX09317.1"/>
    <property type="molecule type" value="Genomic_DNA"/>
</dbReference>
<feature type="region of interest" description="Disordered" evidence="6">
    <location>
        <begin position="141"/>
        <end position="187"/>
    </location>
</feature>
<dbReference type="PANTHER" id="PTHR12606">
    <property type="entry name" value="SENTRIN/SUMO-SPECIFIC PROTEASE"/>
    <property type="match status" value="1"/>
</dbReference>
<dbReference type="GO" id="GO:0006508">
    <property type="term" value="P:proteolysis"/>
    <property type="evidence" value="ECO:0007669"/>
    <property type="project" value="UniProtKB-KW"/>
</dbReference>
<keyword evidence="3" id="KW-0378">Hydrolase</keyword>
<name>A0A0V0R506_PSEPJ</name>
<evidence type="ECO:0000256" key="4">
    <source>
        <dbReference type="ARBA" id="ARBA00022807"/>
    </source>
</evidence>
<dbReference type="GO" id="GO:0016929">
    <property type="term" value="F:deSUMOylase activity"/>
    <property type="evidence" value="ECO:0007669"/>
    <property type="project" value="TreeGrafter"/>
</dbReference>
<dbReference type="PANTHER" id="PTHR12606:SF1">
    <property type="entry name" value="UBIQUITIN-LIKE-SPECIFIC PROTEASE 1A"/>
    <property type="match status" value="1"/>
</dbReference>
<dbReference type="Gene3D" id="3.40.395.10">
    <property type="entry name" value="Adenoviral Proteinase, Chain A"/>
    <property type="match status" value="1"/>
</dbReference>
<evidence type="ECO:0000313" key="9">
    <source>
        <dbReference type="Proteomes" id="UP000054937"/>
    </source>
</evidence>
<dbReference type="GO" id="GO:0005634">
    <property type="term" value="C:nucleus"/>
    <property type="evidence" value="ECO:0007669"/>
    <property type="project" value="TreeGrafter"/>
</dbReference>
<protein>
    <recommendedName>
        <fullName evidence="7">Ubiquitin-like protease family profile domain-containing protein</fullName>
    </recommendedName>
</protein>
<organism evidence="8 9">
    <name type="scientific">Pseudocohnilembus persalinus</name>
    <name type="common">Ciliate</name>
    <dbReference type="NCBI Taxonomy" id="266149"/>
    <lineage>
        <taxon>Eukaryota</taxon>
        <taxon>Sar</taxon>
        <taxon>Alveolata</taxon>
        <taxon>Ciliophora</taxon>
        <taxon>Intramacronucleata</taxon>
        <taxon>Oligohymenophorea</taxon>
        <taxon>Scuticociliatia</taxon>
        <taxon>Philasterida</taxon>
        <taxon>Pseudocohnilembidae</taxon>
        <taxon>Pseudocohnilembus</taxon>
    </lineage>
</organism>
<feature type="compositionally biased region" description="Polar residues" evidence="6">
    <location>
        <begin position="55"/>
        <end position="85"/>
    </location>
</feature>